<evidence type="ECO:0000259" key="1">
    <source>
        <dbReference type="Pfam" id="PF16313"/>
    </source>
</evidence>
<feature type="domain" description="DUF5117" evidence="2">
    <location>
        <begin position="106"/>
        <end position="292"/>
    </location>
</feature>
<dbReference type="InterPro" id="IPR024079">
    <property type="entry name" value="MetalloPept_cat_dom_sf"/>
</dbReference>
<dbReference type="Pfam" id="PF16313">
    <property type="entry name" value="DUF4953"/>
    <property type="match status" value="1"/>
</dbReference>
<proteinExistence type="predicted"/>
<comment type="caution">
    <text evidence="4">The sequence shown here is derived from an EMBL/GenBank/DDBJ whole genome shotgun (WGS) entry which is preliminary data.</text>
</comment>
<dbReference type="PANTHER" id="PTHR38478">
    <property type="entry name" value="PEPTIDASE M1A AND M12B"/>
    <property type="match status" value="1"/>
</dbReference>
<dbReference type="InterPro" id="IPR033428">
    <property type="entry name" value="DUF5118"/>
</dbReference>
<dbReference type="EMBL" id="QRZA01000010">
    <property type="protein sequence ID" value="RGV33867.1"/>
    <property type="molecule type" value="Genomic_DNA"/>
</dbReference>
<dbReference type="AlphaFoldDB" id="A0A412X137"/>
<protein>
    <submittedName>
        <fullName evidence="4">DUF5117 domain-containing protein</fullName>
    </submittedName>
</protein>
<sequence length="859" mass="97875">MNKWIVWSLTLLWILPVAFSAEAVGRKKKKVPEEATVELSKYDKLFKGKKYETARGGFVTVHRVDGKVYLEYPLKFMGRELLLAATSTASTDNSVCTNGYKENTPMHIRFTLEDSTVQMRKVNAVVATKSAGERIDRIMEQNFGDPVMAQYKVLAYSPDSLAVVFDMTGIFLDEEAALSPVPKGSGLMEVTKSLTKDLSSIREVKAFEDNMSVKSQLVYKYSVTYNKARVVTDQPLTVLATRSLLLLPERKMTPRVSDRRVGVFLTSKSYISDEGVPTERYSYANRWRVEPSDVEAYRRGELTEPVKPIVFYVDTLFPEAWKQPIREGILRWNQAFEKVGFKNVMQVRDFPKDDPSFDPDNLKYSCVRYVPTGVANAMGPSWVDPTTGEILNASVLVYNNVAQMLRNWRFVQTAQIDPLVRSKELPEALLNESLTYVIAHEIGHCLGLMHNMSASASYPVDSLRSASFTAKYGTTPSIMDYARFNYVAQPGDRGVKLTPPDLGVYDEFVINWLYSPVYGVSTIWEEAKMLETWVDEKVNDPMLRYGRQQIAGRYDPTALEEDLGDDAMKAGNYGIQNLKYILSHLDEWIADDPEVTVRWALYVQMVNQYYRYIRNVIYNIGGIYLSDAKESLSPERFRPVEREKQKASVAWTLEQLRDCEWLDNQVLLKKFPLGIMSSPVVVEAVGKQLMAASRRVALAASLSDEPYSMEEYFDDLYCGIWASALENRKLTTGDMVLQRLLLDQLNEQMRKVGGNRLGIAGNDTEELFRELYAPSTLDAECYGLDELLLTTHFGTGYEWQRPLDVTNLDESATYYYQMVLRIRDLLESKMKSFDAEDLPHYEAMLFAMKQMLGKQAQTK</sequence>
<dbReference type="Gene3D" id="3.40.390.10">
    <property type="entry name" value="Collagenase (Catalytic Domain)"/>
    <property type="match status" value="1"/>
</dbReference>
<name>A0A412X137_9BACT</name>
<gene>
    <name evidence="4" type="ORF">DWW18_09475</name>
</gene>
<accession>A0A412X137</accession>
<dbReference type="RefSeq" id="WP_118260241.1">
    <property type="nucleotide sequence ID" value="NZ_CALBWO010000040.1"/>
</dbReference>
<dbReference type="Pfam" id="PF17162">
    <property type="entry name" value="DUF5118"/>
    <property type="match status" value="1"/>
</dbReference>
<dbReference type="Proteomes" id="UP000283589">
    <property type="component" value="Unassembled WGS sequence"/>
</dbReference>
<evidence type="ECO:0000313" key="4">
    <source>
        <dbReference type="EMBL" id="RGV33867.1"/>
    </source>
</evidence>
<dbReference type="InterPro" id="IPR032534">
    <property type="entry name" value="EcxA_zinc-bd"/>
</dbReference>
<evidence type="ECO:0000259" key="3">
    <source>
        <dbReference type="Pfam" id="PF17162"/>
    </source>
</evidence>
<dbReference type="GO" id="GO:0008237">
    <property type="term" value="F:metallopeptidase activity"/>
    <property type="evidence" value="ECO:0007669"/>
    <property type="project" value="InterPro"/>
</dbReference>
<dbReference type="InterPro" id="IPR034032">
    <property type="entry name" value="Zn_MMP-like_bac"/>
</dbReference>
<dbReference type="PANTHER" id="PTHR38478:SF1">
    <property type="entry name" value="ZINC DEPENDENT METALLOPROTEASE DOMAIN LIPOPROTEIN"/>
    <property type="match status" value="1"/>
</dbReference>
<feature type="domain" description="DUF5118" evidence="3">
    <location>
        <begin position="40"/>
        <end position="84"/>
    </location>
</feature>
<dbReference type="InterPro" id="IPR033413">
    <property type="entry name" value="DUF5117"/>
</dbReference>
<dbReference type="CDD" id="cd04276">
    <property type="entry name" value="ZnMc_MMP_like_2"/>
    <property type="match status" value="1"/>
</dbReference>
<feature type="domain" description="EcxA zinc-binding" evidence="1">
    <location>
        <begin position="423"/>
        <end position="724"/>
    </location>
</feature>
<evidence type="ECO:0000313" key="5">
    <source>
        <dbReference type="Proteomes" id="UP000283589"/>
    </source>
</evidence>
<evidence type="ECO:0000259" key="2">
    <source>
        <dbReference type="Pfam" id="PF17148"/>
    </source>
</evidence>
<reference evidence="4 5" key="1">
    <citation type="submission" date="2018-08" db="EMBL/GenBank/DDBJ databases">
        <title>A genome reference for cultivated species of the human gut microbiota.</title>
        <authorList>
            <person name="Zou Y."/>
            <person name="Xue W."/>
            <person name="Luo G."/>
        </authorList>
    </citation>
    <scope>NUCLEOTIDE SEQUENCE [LARGE SCALE GENOMIC DNA]</scope>
    <source>
        <strain evidence="4 5">AF14-49</strain>
    </source>
</reference>
<dbReference type="Pfam" id="PF17148">
    <property type="entry name" value="DUF5117"/>
    <property type="match status" value="1"/>
</dbReference>
<organism evidence="4 5">
    <name type="scientific">Butyricimonas virosa</name>
    <dbReference type="NCBI Taxonomy" id="544645"/>
    <lineage>
        <taxon>Bacteria</taxon>
        <taxon>Pseudomonadati</taxon>
        <taxon>Bacteroidota</taxon>
        <taxon>Bacteroidia</taxon>
        <taxon>Bacteroidales</taxon>
        <taxon>Odoribacteraceae</taxon>
        <taxon>Butyricimonas</taxon>
    </lineage>
</organism>
<dbReference type="SUPFAM" id="SSF55486">
    <property type="entry name" value="Metalloproteases ('zincins'), catalytic domain"/>
    <property type="match status" value="1"/>
</dbReference>